<accession>A0ABV4SWF8</accession>
<evidence type="ECO:0000313" key="2">
    <source>
        <dbReference type="Proteomes" id="UP001571476"/>
    </source>
</evidence>
<comment type="caution">
    <text evidence="1">The sequence shown here is derived from an EMBL/GenBank/DDBJ whole genome shotgun (WGS) entry which is preliminary data.</text>
</comment>
<sequence length="47" mass="4947">MAISAPPAFSLPVFSCVLAAPRPVRRAREVKAYLRGEDEPGAGAHSP</sequence>
<gene>
    <name evidence="1" type="ORF">ACEG43_42540</name>
</gene>
<reference evidence="1 2" key="1">
    <citation type="submission" date="2024-08" db="EMBL/GenBank/DDBJ databases">
        <title>Genome sequence of Streptomyces aureus CACIA-1.46HGO.</title>
        <authorList>
            <person name="Evangelista-Martinez Z."/>
        </authorList>
    </citation>
    <scope>NUCLEOTIDE SEQUENCE [LARGE SCALE GENOMIC DNA]</scope>
    <source>
        <strain evidence="1 2">CACIA-1.46HGO</strain>
    </source>
</reference>
<protein>
    <submittedName>
        <fullName evidence="1">Uncharacterized protein</fullName>
    </submittedName>
</protein>
<evidence type="ECO:0000313" key="1">
    <source>
        <dbReference type="EMBL" id="MFA3842757.1"/>
    </source>
</evidence>
<name>A0ABV4SWF8_9ACTN</name>
<dbReference type="Proteomes" id="UP001571476">
    <property type="component" value="Unassembled WGS sequence"/>
</dbReference>
<dbReference type="RefSeq" id="WP_372566667.1">
    <property type="nucleotide sequence ID" value="NZ_JBGOSP010000043.1"/>
</dbReference>
<organism evidence="1 2">
    <name type="scientific">Streptomyces aureus</name>
    <dbReference type="NCBI Taxonomy" id="193461"/>
    <lineage>
        <taxon>Bacteria</taxon>
        <taxon>Bacillati</taxon>
        <taxon>Actinomycetota</taxon>
        <taxon>Actinomycetes</taxon>
        <taxon>Kitasatosporales</taxon>
        <taxon>Streptomycetaceae</taxon>
        <taxon>Streptomyces</taxon>
    </lineage>
</organism>
<proteinExistence type="predicted"/>
<dbReference type="EMBL" id="JBGOSP010000043">
    <property type="protein sequence ID" value="MFA3842757.1"/>
    <property type="molecule type" value="Genomic_DNA"/>
</dbReference>
<keyword evidence="2" id="KW-1185">Reference proteome</keyword>